<dbReference type="EMBL" id="JACHEJ010000001">
    <property type="protein sequence ID" value="MBB6178662.1"/>
    <property type="molecule type" value="Genomic_DNA"/>
</dbReference>
<organism evidence="2 3">
    <name type="scientific">Pseudorhizobium flavum</name>
    <dbReference type="NCBI Taxonomy" id="1335061"/>
    <lineage>
        <taxon>Bacteria</taxon>
        <taxon>Pseudomonadati</taxon>
        <taxon>Pseudomonadota</taxon>
        <taxon>Alphaproteobacteria</taxon>
        <taxon>Hyphomicrobiales</taxon>
        <taxon>Rhizobiaceae</taxon>
        <taxon>Rhizobium/Agrobacterium group</taxon>
        <taxon>Pseudorhizobium</taxon>
    </lineage>
</organism>
<dbReference type="GO" id="GO:0003677">
    <property type="term" value="F:DNA binding"/>
    <property type="evidence" value="ECO:0007669"/>
    <property type="project" value="InterPro"/>
</dbReference>
<feature type="domain" description="HTH cro/C1-type" evidence="1">
    <location>
        <begin position="21"/>
        <end position="75"/>
    </location>
</feature>
<dbReference type="PANTHER" id="PTHR35010:SF4">
    <property type="entry name" value="BLL5781 PROTEIN"/>
    <property type="match status" value="1"/>
</dbReference>
<dbReference type="InterPro" id="IPR041413">
    <property type="entry name" value="MLTR_LBD"/>
</dbReference>
<dbReference type="RefSeq" id="WP_077546593.1">
    <property type="nucleotide sequence ID" value="NZ_JACHEJ010000001.1"/>
</dbReference>
<proteinExistence type="predicted"/>
<accession>A0A7W9YUJ4</accession>
<dbReference type="SMART" id="SM00530">
    <property type="entry name" value="HTH_XRE"/>
    <property type="match status" value="1"/>
</dbReference>
<dbReference type="Gene3D" id="3.30.450.180">
    <property type="match status" value="1"/>
</dbReference>
<name>A0A7W9YUJ4_9HYPH</name>
<comment type="caution">
    <text evidence="2">The sequence shown here is derived from an EMBL/GenBank/DDBJ whole genome shotgun (WGS) entry which is preliminary data.</text>
</comment>
<dbReference type="Pfam" id="PF17765">
    <property type="entry name" value="MLTR_LBD"/>
    <property type="match status" value="1"/>
</dbReference>
<dbReference type="SUPFAM" id="SSF47413">
    <property type="entry name" value="lambda repressor-like DNA-binding domains"/>
    <property type="match status" value="1"/>
</dbReference>
<dbReference type="InterPro" id="IPR010982">
    <property type="entry name" value="Lambda_DNA-bd_dom_sf"/>
</dbReference>
<sequence length="278" mass="30495">MTQADTLTQSPSPPTGVGTVLREWRSRRRMSQLDLALDAEISARHLSFVESGRSSPSRDLLLRLAERLSMPLRAQNRLLLSAGYAPVHPEAAFDAPELTEIRQTVETILTGHMPFPAIAVDGQWTLLQANAAATALFEGIDPIVLAPPLNVLRLSLHPQGLAPRIANLGEWRHHVLERLRVQMEGSGDPFLAELHAELSAYPAPPAPKENRTHPLLAVPLELRMPGNDRVLRFISTTTVFSTATSVTLSELALECFYPADAETLVTLMQSQERSVSLA</sequence>
<dbReference type="CDD" id="cd00093">
    <property type="entry name" value="HTH_XRE"/>
    <property type="match status" value="1"/>
</dbReference>
<dbReference type="Pfam" id="PF01381">
    <property type="entry name" value="HTH_3"/>
    <property type="match status" value="1"/>
</dbReference>
<dbReference type="Gene3D" id="1.10.260.40">
    <property type="entry name" value="lambda repressor-like DNA-binding domains"/>
    <property type="match status" value="1"/>
</dbReference>
<dbReference type="InterPro" id="IPR001387">
    <property type="entry name" value="Cro/C1-type_HTH"/>
</dbReference>
<dbReference type="PROSITE" id="PS50943">
    <property type="entry name" value="HTH_CROC1"/>
    <property type="match status" value="1"/>
</dbReference>
<evidence type="ECO:0000313" key="2">
    <source>
        <dbReference type="EMBL" id="MBB6178662.1"/>
    </source>
</evidence>
<gene>
    <name evidence="2" type="ORF">HNQ75_000605</name>
</gene>
<protein>
    <submittedName>
        <fullName evidence="2">Transcriptional regulator with XRE-family HTH domain</fullName>
    </submittedName>
</protein>
<evidence type="ECO:0000313" key="3">
    <source>
        <dbReference type="Proteomes" id="UP000535501"/>
    </source>
</evidence>
<dbReference type="AlphaFoldDB" id="A0A7W9YUJ4"/>
<dbReference type="Proteomes" id="UP000535501">
    <property type="component" value="Unassembled WGS sequence"/>
</dbReference>
<keyword evidence="3" id="KW-1185">Reference proteome</keyword>
<dbReference type="PANTHER" id="PTHR35010">
    <property type="entry name" value="BLL4672 PROTEIN-RELATED"/>
    <property type="match status" value="1"/>
</dbReference>
<evidence type="ECO:0000259" key="1">
    <source>
        <dbReference type="PROSITE" id="PS50943"/>
    </source>
</evidence>
<reference evidence="2 3" key="1">
    <citation type="submission" date="2020-08" db="EMBL/GenBank/DDBJ databases">
        <title>Genomic Encyclopedia of Type Strains, Phase IV (KMG-IV): sequencing the most valuable type-strain genomes for metagenomic binning, comparative biology and taxonomic classification.</title>
        <authorList>
            <person name="Goeker M."/>
        </authorList>
    </citation>
    <scope>NUCLEOTIDE SEQUENCE [LARGE SCALE GENOMIC DNA]</scope>
    <source>
        <strain evidence="2 3">DSM 102134</strain>
    </source>
</reference>